<dbReference type="RefSeq" id="WP_344654421.1">
    <property type="nucleotide sequence ID" value="NZ_BAAAGX010000046.1"/>
</dbReference>
<proteinExistence type="predicted"/>
<name>A0ABP3F018_9ACTN</name>
<keyword evidence="2" id="KW-1185">Reference proteome</keyword>
<accession>A0ABP3F018</accession>
<protein>
    <submittedName>
        <fullName evidence="1">Uncharacterized protein</fullName>
    </submittedName>
</protein>
<organism evidence="1 2">
    <name type="scientific">Cryptosporangium japonicum</name>
    <dbReference type="NCBI Taxonomy" id="80872"/>
    <lineage>
        <taxon>Bacteria</taxon>
        <taxon>Bacillati</taxon>
        <taxon>Actinomycetota</taxon>
        <taxon>Actinomycetes</taxon>
        <taxon>Cryptosporangiales</taxon>
        <taxon>Cryptosporangiaceae</taxon>
        <taxon>Cryptosporangium</taxon>
    </lineage>
</organism>
<reference evidence="2" key="1">
    <citation type="journal article" date="2019" name="Int. J. Syst. Evol. Microbiol.">
        <title>The Global Catalogue of Microorganisms (GCM) 10K type strain sequencing project: providing services to taxonomists for standard genome sequencing and annotation.</title>
        <authorList>
            <consortium name="The Broad Institute Genomics Platform"/>
            <consortium name="The Broad Institute Genome Sequencing Center for Infectious Disease"/>
            <person name="Wu L."/>
            <person name="Ma J."/>
        </authorList>
    </citation>
    <scope>NUCLEOTIDE SEQUENCE [LARGE SCALE GENOMIC DNA]</scope>
    <source>
        <strain evidence="2">JCM 10425</strain>
    </source>
</reference>
<evidence type="ECO:0000313" key="2">
    <source>
        <dbReference type="Proteomes" id="UP001500967"/>
    </source>
</evidence>
<dbReference type="EMBL" id="BAAAGX010000046">
    <property type="protein sequence ID" value="GAA0282170.1"/>
    <property type="molecule type" value="Genomic_DNA"/>
</dbReference>
<comment type="caution">
    <text evidence="1">The sequence shown here is derived from an EMBL/GenBank/DDBJ whole genome shotgun (WGS) entry which is preliminary data.</text>
</comment>
<sequence length="211" mass="23062">MANDALTPPQRAALLLLLGVASEVGNNDLGERYGVTLTGKDKAHLNHAKLITSKKVKGFGNQFFHELTEPGWARAREELTGELPTGLWGRAVALSLAEQLDRYLHRADLRLHDVFRATEVTVAEPVVLSDRIRAAYWRITPKPNGWVLLSALREQLADVSRDDLDAALIALNAAPDVTYSTETNRKSLADRGESAVVIGAQKKHLIAIEGA</sequence>
<gene>
    <name evidence="1" type="ORF">GCM10009539_82610</name>
</gene>
<dbReference type="Proteomes" id="UP001500967">
    <property type="component" value="Unassembled WGS sequence"/>
</dbReference>
<evidence type="ECO:0000313" key="1">
    <source>
        <dbReference type="EMBL" id="GAA0282170.1"/>
    </source>
</evidence>